<keyword evidence="2" id="KW-0378">Hydrolase</keyword>
<organism evidence="3">
    <name type="scientific">marine metagenome</name>
    <dbReference type="NCBI Taxonomy" id="408172"/>
    <lineage>
        <taxon>unclassified sequences</taxon>
        <taxon>metagenomes</taxon>
        <taxon>ecological metagenomes</taxon>
    </lineage>
</organism>
<dbReference type="AlphaFoldDB" id="A0A382NB86"/>
<dbReference type="Pfam" id="PF02545">
    <property type="entry name" value="Maf"/>
    <property type="match status" value="1"/>
</dbReference>
<dbReference type="EMBL" id="UINC01099306">
    <property type="protein sequence ID" value="SVC58464.1"/>
    <property type="molecule type" value="Genomic_DNA"/>
</dbReference>
<sequence length="203" mass="22160">MNNSPEERIVLASGSAARCKMLRQVGLDIVVAASNLDESAIKTAAMAHNVPPRNLANQLAEAKATAVALDYRGNWIIGADQVLAVGKVLIDKAGNRKEARKTLEKLSGQSHELHTAVCVMRDATVLWRYVDTAKLWMRPMSPDFIKGYLDRAGDEVLCSVGCYQIESLGAQLFDRVQGDHFTIQGMPLLPLLAFLRSQGLMPA</sequence>
<evidence type="ECO:0000256" key="1">
    <source>
        <dbReference type="ARBA" id="ARBA00001968"/>
    </source>
</evidence>
<dbReference type="PANTHER" id="PTHR43213">
    <property type="entry name" value="BIFUNCTIONAL DTTP/UTP PYROPHOSPHATASE/METHYLTRANSFERASE PROTEIN-RELATED"/>
    <property type="match status" value="1"/>
</dbReference>
<protein>
    <submittedName>
        <fullName evidence="3">Uncharacterized protein</fullName>
    </submittedName>
</protein>
<evidence type="ECO:0000313" key="3">
    <source>
        <dbReference type="EMBL" id="SVC58464.1"/>
    </source>
</evidence>
<gene>
    <name evidence="3" type="ORF">METZ01_LOCUS311318</name>
</gene>
<dbReference type="InterPro" id="IPR029001">
    <property type="entry name" value="ITPase-like_fam"/>
</dbReference>
<dbReference type="PIRSF" id="PIRSF006305">
    <property type="entry name" value="Maf"/>
    <property type="match status" value="1"/>
</dbReference>
<dbReference type="InterPro" id="IPR003697">
    <property type="entry name" value="Maf-like"/>
</dbReference>
<dbReference type="PANTHER" id="PTHR43213:SF5">
    <property type="entry name" value="BIFUNCTIONAL DTTP_UTP PYROPHOSPHATASE_METHYLTRANSFERASE PROTEIN-RELATED"/>
    <property type="match status" value="1"/>
</dbReference>
<dbReference type="SUPFAM" id="SSF52972">
    <property type="entry name" value="ITPase-like"/>
    <property type="match status" value="1"/>
</dbReference>
<proteinExistence type="inferred from homology"/>
<dbReference type="CDD" id="cd00555">
    <property type="entry name" value="Maf"/>
    <property type="match status" value="1"/>
</dbReference>
<evidence type="ECO:0000256" key="2">
    <source>
        <dbReference type="ARBA" id="ARBA00022801"/>
    </source>
</evidence>
<reference evidence="3" key="1">
    <citation type="submission" date="2018-05" db="EMBL/GenBank/DDBJ databases">
        <authorList>
            <person name="Lanie J.A."/>
            <person name="Ng W.-L."/>
            <person name="Kazmierczak K.M."/>
            <person name="Andrzejewski T.M."/>
            <person name="Davidsen T.M."/>
            <person name="Wayne K.J."/>
            <person name="Tettelin H."/>
            <person name="Glass J.I."/>
            <person name="Rusch D."/>
            <person name="Podicherti R."/>
            <person name="Tsui H.-C.T."/>
            <person name="Winkler M.E."/>
        </authorList>
    </citation>
    <scope>NUCLEOTIDE SEQUENCE</scope>
</reference>
<dbReference type="Gene3D" id="3.90.950.10">
    <property type="match status" value="1"/>
</dbReference>
<comment type="cofactor">
    <cofactor evidence="1">
        <name>a divalent metal cation</name>
        <dbReference type="ChEBI" id="CHEBI:60240"/>
    </cofactor>
</comment>
<accession>A0A382NB86</accession>
<name>A0A382NB86_9ZZZZ</name>
<dbReference type="GO" id="GO:0047429">
    <property type="term" value="F:nucleoside triphosphate diphosphatase activity"/>
    <property type="evidence" value="ECO:0007669"/>
    <property type="project" value="InterPro"/>
</dbReference>
<dbReference type="HAMAP" id="MF_00528">
    <property type="entry name" value="Maf"/>
    <property type="match status" value="1"/>
</dbReference>